<comment type="caution">
    <text evidence="10">Lacks conserved residue(s) required for the propagation of feature annotation.</text>
</comment>
<keyword evidence="4 10" id="KW-0812">Transmembrane</keyword>
<accession>A0A0C3U1P3</accession>
<sequence length="221" mass="26297">MSMLSSFRDGFHWDERALLSNWKYPVVSGISYVILLFAVQYIMRDKKPMKLKWPYALHNGALSLFSLAILIGQGYETFLHWQKTSMFEVFCWQAEGPPNGRLFFWSYLFYLSKYYELLDTIFLVLKKKPLDFLHCYHHAIVPFSAWLGFQGWYMPIITGCLFNSAVHVVMYFYYMMATLGKTVWWKKYLTVFQIIQFCSGGFFTLSFYYFYFQDIAGLEID</sequence>
<proteinExistence type="inferred from homology"/>
<dbReference type="GO" id="GO:0034625">
    <property type="term" value="P:fatty acid elongation, monounsaturated fatty acid"/>
    <property type="evidence" value="ECO:0007669"/>
    <property type="project" value="TreeGrafter"/>
</dbReference>
<reference evidence="12" key="2">
    <citation type="submission" date="2012-11" db="EMBL/GenBank/DDBJ databases">
        <authorList>
            <person name="Kuo A."/>
            <person name="Curtis B.A."/>
            <person name="Tanifuji G."/>
            <person name="Burki F."/>
            <person name="Gruber A."/>
            <person name="Irimia M."/>
            <person name="Maruyama S."/>
            <person name="Arias M.C."/>
            <person name="Ball S.G."/>
            <person name="Gile G.H."/>
            <person name="Hirakawa Y."/>
            <person name="Hopkins J.F."/>
            <person name="Rensing S.A."/>
            <person name="Schmutz J."/>
            <person name="Symeonidi A."/>
            <person name="Elias M."/>
            <person name="Eveleigh R.J."/>
            <person name="Herman E.K."/>
            <person name="Klute M.J."/>
            <person name="Nakayama T."/>
            <person name="Obornik M."/>
            <person name="Reyes-Prieto A."/>
            <person name="Armbrust E.V."/>
            <person name="Aves S.J."/>
            <person name="Beiko R.G."/>
            <person name="Coutinho P."/>
            <person name="Dacks J.B."/>
            <person name="Durnford D.G."/>
            <person name="Fast N.M."/>
            <person name="Green B.R."/>
            <person name="Grisdale C."/>
            <person name="Hempe F."/>
            <person name="Henrissat B."/>
            <person name="Hoppner M.P."/>
            <person name="Ishida K.-I."/>
            <person name="Kim E."/>
            <person name="Koreny L."/>
            <person name="Kroth P.G."/>
            <person name="Liu Y."/>
            <person name="Malik S.-B."/>
            <person name="Maier U.G."/>
            <person name="McRose D."/>
            <person name="Mock T."/>
            <person name="Neilson J.A."/>
            <person name="Onodera N.T."/>
            <person name="Poole A.M."/>
            <person name="Pritham E.J."/>
            <person name="Richards T.A."/>
            <person name="Rocap G."/>
            <person name="Roy S.W."/>
            <person name="Sarai C."/>
            <person name="Schaack S."/>
            <person name="Shirato S."/>
            <person name="Slamovits C.H."/>
            <person name="Spencer D.F."/>
            <person name="Suzuki S."/>
            <person name="Worden A.Z."/>
            <person name="Zauner S."/>
            <person name="Barry K."/>
            <person name="Bell C."/>
            <person name="Bharti A.K."/>
            <person name="Crow J.A."/>
            <person name="Grimwood J."/>
            <person name="Kramer R."/>
            <person name="Lindquist E."/>
            <person name="Lucas S."/>
            <person name="Salamov A."/>
            <person name="McFadden G.I."/>
            <person name="Lane C.E."/>
            <person name="Keeling P.J."/>
            <person name="Gray M.W."/>
            <person name="Grigoriev I.V."/>
            <person name="Archibald J.M."/>
        </authorList>
    </citation>
    <scope>NUCLEOTIDE SEQUENCE</scope>
    <source>
        <strain evidence="12">CCMP2712</strain>
    </source>
</reference>
<protein>
    <recommendedName>
        <fullName evidence="10">Elongation of fatty acids protein</fullName>
        <ecNumber evidence="10">2.3.1.-</ecNumber>
    </recommendedName>
</protein>
<evidence type="ECO:0000256" key="10">
    <source>
        <dbReference type="RuleBase" id="RU361115"/>
    </source>
</evidence>
<dbReference type="GO" id="GO:0030148">
    <property type="term" value="P:sphingolipid biosynthetic process"/>
    <property type="evidence" value="ECO:0007669"/>
    <property type="project" value="TreeGrafter"/>
</dbReference>
<dbReference type="EnsemblProtists" id="EKX50081">
    <property type="protein sequence ID" value="EKX50081"/>
    <property type="gene ID" value="GUITHDRAFT_67434"/>
</dbReference>
<evidence type="ECO:0000256" key="5">
    <source>
        <dbReference type="ARBA" id="ARBA00022832"/>
    </source>
</evidence>
<evidence type="ECO:0000256" key="3">
    <source>
        <dbReference type="ARBA" id="ARBA00022679"/>
    </source>
</evidence>
<keyword evidence="7 10" id="KW-0443">Lipid metabolism</keyword>
<feature type="transmembrane region" description="Helical" evidence="10">
    <location>
        <begin position="188"/>
        <end position="211"/>
    </location>
</feature>
<keyword evidence="9 10" id="KW-0275">Fatty acid biosynthesis</keyword>
<comment type="subcellular location">
    <subcellularLocation>
        <location evidence="1">Membrane</location>
        <topology evidence="1">Multi-pass membrane protein</topology>
    </subcellularLocation>
</comment>
<dbReference type="Pfam" id="PF01151">
    <property type="entry name" value="ELO"/>
    <property type="match status" value="1"/>
</dbReference>
<comment type="similarity">
    <text evidence="10">Belongs to the ELO family.</text>
</comment>
<evidence type="ECO:0000256" key="2">
    <source>
        <dbReference type="ARBA" id="ARBA00022516"/>
    </source>
</evidence>
<name>A0A0C3U1P3_GUITC</name>
<keyword evidence="6 10" id="KW-1133">Transmembrane helix</keyword>
<evidence type="ECO:0000256" key="4">
    <source>
        <dbReference type="ARBA" id="ARBA00022692"/>
    </source>
</evidence>
<dbReference type="PANTHER" id="PTHR11157">
    <property type="entry name" value="FATTY ACID ACYL TRANSFERASE-RELATED"/>
    <property type="match status" value="1"/>
</dbReference>
<keyword evidence="2 10" id="KW-0444">Lipid biosynthesis</keyword>
<keyword evidence="5 10" id="KW-0276">Fatty acid metabolism</keyword>
<dbReference type="EC" id="2.3.1.-" evidence="10"/>
<dbReference type="AlphaFoldDB" id="A0A0C3U1P3"/>
<reference evidence="11" key="3">
    <citation type="submission" date="2015-06" db="UniProtKB">
        <authorList>
            <consortium name="EnsemblProtists"/>
        </authorList>
    </citation>
    <scope>IDENTIFICATION</scope>
</reference>
<dbReference type="GO" id="GO:0042761">
    <property type="term" value="P:very long-chain fatty acid biosynthetic process"/>
    <property type="evidence" value="ECO:0007669"/>
    <property type="project" value="TreeGrafter"/>
</dbReference>
<feature type="transmembrane region" description="Helical" evidence="10">
    <location>
        <begin position="152"/>
        <end position="176"/>
    </location>
</feature>
<dbReference type="GO" id="GO:0009922">
    <property type="term" value="F:fatty acid elongase activity"/>
    <property type="evidence" value="ECO:0007669"/>
    <property type="project" value="InterPro"/>
</dbReference>
<keyword evidence="12" id="KW-1185">Reference proteome</keyword>
<comment type="catalytic activity">
    <reaction evidence="10">
        <text>an acyl-CoA + malonyl-CoA + H(+) = a 3-oxoacyl-CoA + CO2 + CoA</text>
        <dbReference type="Rhea" id="RHEA:50252"/>
        <dbReference type="ChEBI" id="CHEBI:15378"/>
        <dbReference type="ChEBI" id="CHEBI:16526"/>
        <dbReference type="ChEBI" id="CHEBI:57287"/>
        <dbReference type="ChEBI" id="CHEBI:57384"/>
        <dbReference type="ChEBI" id="CHEBI:58342"/>
        <dbReference type="ChEBI" id="CHEBI:90726"/>
    </reaction>
    <physiologicalReaction direction="left-to-right" evidence="10">
        <dbReference type="Rhea" id="RHEA:50253"/>
    </physiologicalReaction>
</comment>
<reference evidence="12" key="1">
    <citation type="journal article" date="2012" name="Nature">
        <title>Algal genomes reveal evolutionary mosaicism and the fate of nucleomorphs.</title>
        <authorList>
            <consortium name="DOE Joint Genome Institute"/>
            <person name="Curtis B.A."/>
            <person name="Tanifuji G."/>
            <person name="Burki F."/>
            <person name="Gruber A."/>
            <person name="Irimia M."/>
            <person name="Maruyama S."/>
            <person name="Arias M.C."/>
            <person name="Ball S.G."/>
            <person name="Gile G.H."/>
            <person name="Hirakawa Y."/>
            <person name="Hopkins J.F."/>
            <person name="Kuo A."/>
            <person name="Rensing S.A."/>
            <person name="Schmutz J."/>
            <person name="Symeonidi A."/>
            <person name="Elias M."/>
            <person name="Eveleigh R.J."/>
            <person name="Herman E.K."/>
            <person name="Klute M.J."/>
            <person name="Nakayama T."/>
            <person name="Obornik M."/>
            <person name="Reyes-Prieto A."/>
            <person name="Armbrust E.V."/>
            <person name="Aves S.J."/>
            <person name="Beiko R.G."/>
            <person name="Coutinho P."/>
            <person name="Dacks J.B."/>
            <person name="Durnford D.G."/>
            <person name="Fast N.M."/>
            <person name="Green B.R."/>
            <person name="Grisdale C.J."/>
            <person name="Hempel F."/>
            <person name="Henrissat B."/>
            <person name="Hoppner M.P."/>
            <person name="Ishida K."/>
            <person name="Kim E."/>
            <person name="Koreny L."/>
            <person name="Kroth P.G."/>
            <person name="Liu Y."/>
            <person name="Malik S.B."/>
            <person name="Maier U.G."/>
            <person name="McRose D."/>
            <person name="Mock T."/>
            <person name="Neilson J.A."/>
            <person name="Onodera N.T."/>
            <person name="Poole A.M."/>
            <person name="Pritham E.J."/>
            <person name="Richards T.A."/>
            <person name="Rocap G."/>
            <person name="Roy S.W."/>
            <person name="Sarai C."/>
            <person name="Schaack S."/>
            <person name="Shirato S."/>
            <person name="Slamovits C.H."/>
            <person name="Spencer D.F."/>
            <person name="Suzuki S."/>
            <person name="Worden A.Z."/>
            <person name="Zauner S."/>
            <person name="Barry K."/>
            <person name="Bell C."/>
            <person name="Bharti A.K."/>
            <person name="Crow J.A."/>
            <person name="Grimwood J."/>
            <person name="Kramer R."/>
            <person name="Lindquist E."/>
            <person name="Lucas S."/>
            <person name="Salamov A."/>
            <person name="McFadden G.I."/>
            <person name="Lane C.E."/>
            <person name="Keeling P.J."/>
            <person name="Gray M.W."/>
            <person name="Grigoriev I.V."/>
            <person name="Archibald J.M."/>
        </authorList>
    </citation>
    <scope>NUCLEOTIDE SEQUENCE</scope>
    <source>
        <strain evidence="12">CCMP2712</strain>
    </source>
</reference>
<evidence type="ECO:0000313" key="12">
    <source>
        <dbReference type="Proteomes" id="UP000011087"/>
    </source>
</evidence>
<dbReference type="GO" id="GO:0019367">
    <property type="term" value="P:fatty acid elongation, saturated fatty acid"/>
    <property type="evidence" value="ECO:0007669"/>
    <property type="project" value="TreeGrafter"/>
</dbReference>
<dbReference type="Proteomes" id="UP000011087">
    <property type="component" value="Unassembled WGS sequence"/>
</dbReference>
<evidence type="ECO:0000313" key="11">
    <source>
        <dbReference type="EnsemblProtists" id="EKX50081"/>
    </source>
</evidence>
<dbReference type="GO" id="GO:0005789">
    <property type="term" value="C:endoplasmic reticulum membrane"/>
    <property type="evidence" value="ECO:0007669"/>
    <property type="project" value="TreeGrafter"/>
</dbReference>
<dbReference type="PANTHER" id="PTHR11157:SF104">
    <property type="entry name" value="ELONGATION OF FATTY ACIDS PROTEIN SRE1"/>
    <property type="match status" value="1"/>
</dbReference>
<evidence type="ECO:0000256" key="8">
    <source>
        <dbReference type="ARBA" id="ARBA00023136"/>
    </source>
</evidence>
<evidence type="ECO:0000256" key="9">
    <source>
        <dbReference type="ARBA" id="ARBA00023160"/>
    </source>
</evidence>
<dbReference type="OMA" id="FHHMAMV"/>
<evidence type="ECO:0000256" key="1">
    <source>
        <dbReference type="ARBA" id="ARBA00004141"/>
    </source>
</evidence>
<keyword evidence="3 10" id="KW-0808">Transferase</keyword>
<dbReference type="GO" id="GO:0034626">
    <property type="term" value="P:fatty acid elongation, polyunsaturated fatty acid"/>
    <property type="evidence" value="ECO:0007669"/>
    <property type="project" value="TreeGrafter"/>
</dbReference>
<organism evidence="11 12">
    <name type="scientific">Guillardia theta (strain CCMP2712)</name>
    <name type="common">Cryptophyte</name>
    <dbReference type="NCBI Taxonomy" id="905079"/>
    <lineage>
        <taxon>Eukaryota</taxon>
        <taxon>Cryptophyceae</taxon>
        <taxon>Pyrenomonadales</taxon>
        <taxon>Geminigeraceae</taxon>
        <taxon>Guillardia</taxon>
    </lineage>
</organism>
<dbReference type="InterPro" id="IPR002076">
    <property type="entry name" value="ELO_fam"/>
</dbReference>
<feature type="transmembrane region" description="Helical" evidence="10">
    <location>
        <begin position="55"/>
        <end position="75"/>
    </location>
</feature>
<evidence type="ECO:0000256" key="6">
    <source>
        <dbReference type="ARBA" id="ARBA00022989"/>
    </source>
</evidence>
<feature type="transmembrane region" description="Helical" evidence="10">
    <location>
        <begin position="22"/>
        <end position="43"/>
    </location>
</feature>
<keyword evidence="8 10" id="KW-0472">Membrane</keyword>
<evidence type="ECO:0000256" key="7">
    <source>
        <dbReference type="ARBA" id="ARBA00023098"/>
    </source>
</evidence>